<dbReference type="OrthoDB" id="7585039at2"/>
<evidence type="ECO:0000259" key="2">
    <source>
        <dbReference type="Pfam" id="PF13577"/>
    </source>
</evidence>
<dbReference type="STRING" id="517719.SAMN05421762_3042"/>
<feature type="region of interest" description="Disordered" evidence="1">
    <location>
        <begin position="149"/>
        <end position="169"/>
    </location>
</feature>
<dbReference type="Gene3D" id="3.10.450.50">
    <property type="match status" value="1"/>
</dbReference>
<gene>
    <name evidence="3" type="ORF">SAMN05421762_3042</name>
</gene>
<proteinExistence type="predicted"/>
<dbReference type="Pfam" id="PF13577">
    <property type="entry name" value="SnoaL_4"/>
    <property type="match status" value="1"/>
</dbReference>
<evidence type="ECO:0000313" key="4">
    <source>
        <dbReference type="Proteomes" id="UP000231644"/>
    </source>
</evidence>
<dbReference type="SUPFAM" id="SSF54427">
    <property type="entry name" value="NTF2-like"/>
    <property type="match status" value="1"/>
</dbReference>
<dbReference type="AlphaFoldDB" id="A0A1I1NMJ8"/>
<dbReference type="CDD" id="cd00531">
    <property type="entry name" value="NTF2_like"/>
    <property type="match status" value="1"/>
</dbReference>
<dbReference type="InterPro" id="IPR037401">
    <property type="entry name" value="SnoaL-like"/>
</dbReference>
<sequence length="179" mass="20084">MTETHHLDPIAQLVAREAIRDCLYRYARGIDRADEAALMSSYWPEAHDSHGATSGPIVDFYDRVRAAWARGARNVHQISNILIDFRSGTEAAAESYFHALQRGAGPDGVVRQVQMAGRYCDLFECRGGEWRVIDRTVVYDWVDHQPVPQDSEADRFGPRTPIGGSFPDDPVYRIGRHGG</sequence>
<keyword evidence="4" id="KW-1185">Reference proteome</keyword>
<protein>
    <submittedName>
        <fullName evidence="3">SnoaL-like domain-containing protein</fullName>
    </submittedName>
</protein>
<feature type="domain" description="SnoaL-like" evidence="2">
    <location>
        <begin position="12"/>
        <end position="135"/>
    </location>
</feature>
<reference evidence="3 4" key="1">
    <citation type="submission" date="2016-10" db="EMBL/GenBank/DDBJ databases">
        <authorList>
            <person name="de Groot N.N."/>
        </authorList>
    </citation>
    <scope>NUCLEOTIDE SEQUENCE [LARGE SCALE GENOMIC DNA]</scope>
    <source>
        <strain evidence="3 4">DSM 29619</strain>
    </source>
</reference>
<accession>A0A1I1NMJ8</accession>
<evidence type="ECO:0000313" key="3">
    <source>
        <dbReference type="EMBL" id="SFC98665.1"/>
    </source>
</evidence>
<evidence type="ECO:0000256" key="1">
    <source>
        <dbReference type="SAM" id="MobiDB-lite"/>
    </source>
</evidence>
<dbReference type="Proteomes" id="UP000231644">
    <property type="component" value="Unassembled WGS sequence"/>
</dbReference>
<name>A0A1I1NMJ8_9RHOB</name>
<dbReference type="EMBL" id="FOLX01000001">
    <property type="protein sequence ID" value="SFC98665.1"/>
    <property type="molecule type" value="Genomic_DNA"/>
</dbReference>
<dbReference type="InterPro" id="IPR032710">
    <property type="entry name" value="NTF2-like_dom_sf"/>
</dbReference>
<organism evidence="3 4">
    <name type="scientific">Pseudooceanicola nitratireducens</name>
    <dbReference type="NCBI Taxonomy" id="517719"/>
    <lineage>
        <taxon>Bacteria</taxon>
        <taxon>Pseudomonadati</taxon>
        <taxon>Pseudomonadota</taxon>
        <taxon>Alphaproteobacteria</taxon>
        <taxon>Rhodobacterales</taxon>
        <taxon>Paracoccaceae</taxon>
        <taxon>Pseudooceanicola</taxon>
    </lineage>
</organism>
<dbReference type="RefSeq" id="WP_093446232.1">
    <property type="nucleotide sequence ID" value="NZ_FNZG01000001.1"/>
</dbReference>